<dbReference type="OrthoDB" id="10337922at2759"/>
<dbReference type="Proteomes" id="UP000237000">
    <property type="component" value="Unassembled WGS sequence"/>
</dbReference>
<keyword evidence="2" id="KW-1185">Reference proteome</keyword>
<name>A0A2P5DLM5_TREOI</name>
<accession>A0A2P5DLM5</accession>
<dbReference type="InParanoid" id="A0A2P5DLM5"/>
<evidence type="ECO:0000313" key="2">
    <source>
        <dbReference type="Proteomes" id="UP000237000"/>
    </source>
</evidence>
<dbReference type="EMBL" id="JXTC01000262">
    <property type="protein sequence ID" value="PON74178.1"/>
    <property type="molecule type" value="Genomic_DNA"/>
</dbReference>
<evidence type="ECO:0000313" key="1">
    <source>
        <dbReference type="EMBL" id="PON74178.1"/>
    </source>
</evidence>
<dbReference type="AlphaFoldDB" id="A0A2P5DLM5"/>
<organism evidence="1 2">
    <name type="scientific">Trema orientale</name>
    <name type="common">Charcoal tree</name>
    <name type="synonym">Celtis orientalis</name>
    <dbReference type="NCBI Taxonomy" id="63057"/>
    <lineage>
        <taxon>Eukaryota</taxon>
        <taxon>Viridiplantae</taxon>
        <taxon>Streptophyta</taxon>
        <taxon>Embryophyta</taxon>
        <taxon>Tracheophyta</taxon>
        <taxon>Spermatophyta</taxon>
        <taxon>Magnoliopsida</taxon>
        <taxon>eudicotyledons</taxon>
        <taxon>Gunneridae</taxon>
        <taxon>Pentapetalae</taxon>
        <taxon>rosids</taxon>
        <taxon>fabids</taxon>
        <taxon>Rosales</taxon>
        <taxon>Cannabaceae</taxon>
        <taxon>Trema</taxon>
    </lineage>
</organism>
<comment type="caution">
    <text evidence="1">The sequence shown here is derived from an EMBL/GenBank/DDBJ whole genome shotgun (WGS) entry which is preliminary data.</text>
</comment>
<gene>
    <name evidence="1" type="ORF">TorRG33x02_247570</name>
</gene>
<protein>
    <submittedName>
        <fullName evidence="1">Uncharacterized protein</fullName>
    </submittedName>
</protein>
<sequence length="110" mass="12488">MTGDLATNLRLLFHITGNQESIQPVAAYKNAIISSQTTNSNEPVAEVSEDRKMVNIKDRAVEWEAIVRFLEDMKLKLVPSNDTTTEIKGNKSVRRKMCERELHNLQFGVN</sequence>
<reference evidence="2" key="1">
    <citation type="submission" date="2016-06" db="EMBL/GenBank/DDBJ databases">
        <title>Parallel loss of symbiosis genes in relatives of nitrogen-fixing non-legume Parasponia.</title>
        <authorList>
            <person name="Van Velzen R."/>
            <person name="Holmer R."/>
            <person name="Bu F."/>
            <person name="Rutten L."/>
            <person name="Van Zeijl A."/>
            <person name="Liu W."/>
            <person name="Santuari L."/>
            <person name="Cao Q."/>
            <person name="Sharma T."/>
            <person name="Shen D."/>
            <person name="Roswanjaya Y."/>
            <person name="Wardhani T."/>
            <person name="Kalhor M.S."/>
            <person name="Jansen J."/>
            <person name="Van den Hoogen J."/>
            <person name="Gungor B."/>
            <person name="Hartog M."/>
            <person name="Hontelez J."/>
            <person name="Verver J."/>
            <person name="Yang W.-C."/>
            <person name="Schijlen E."/>
            <person name="Repin R."/>
            <person name="Schilthuizen M."/>
            <person name="Schranz E."/>
            <person name="Heidstra R."/>
            <person name="Miyata K."/>
            <person name="Fedorova E."/>
            <person name="Kohlen W."/>
            <person name="Bisseling T."/>
            <person name="Smit S."/>
            <person name="Geurts R."/>
        </authorList>
    </citation>
    <scope>NUCLEOTIDE SEQUENCE [LARGE SCALE GENOMIC DNA]</scope>
    <source>
        <strain evidence="2">cv. RG33-2</strain>
    </source>
</reference>
<proteinExistence type="predicted"/>